<gene>
    <name evidence="2" type="ORF">LDAN0321_LOCUS3683</name>
</gene>
<dbReference type="AlphaFoldDB" id="A0A7S2K224"/>
<keyword evidence="1" id="KW-1133">Transmembrane helix</keyword>
<reference evidence="2" key="1">
    <citation type="submission" date="2021-01" db="EMBL/GenBank/DDBJ databases">
        <authorList>
            <person name="Corre E."/>
            <person name="Pelletier E."/>
            <person name="Niang G."/>
            <person name="Scheremetjew M."/>
            <person name="Finn R."/>
            <person name="Kale V."/>
            <person name="Holt S."/>
            <person name="Cochrane G."/>
            <person name="Meng A."/>
            <person name="Brown T."/>
            <person name="Cohen L."/>
        </authorList>
    </citation>
    <scope>NUCLEOTIDE SEQUENCE</scope>
    <source>
        <strain evidence="2">B650</strain>
    </source>
</reference>
<evidence type="ECO:0000313" key="2">
    <source>
        <dbReference type="EMBL" id="CAD9562775.1"/>
    </source>
</evidence>
<organism evidence="2">
    <name type="scientific">Leptocylindrus danicus</name>
    <dbReference type="NCBI Taxonomy" id="163516"/>
    <lineage>
        <taxon>Eukaryota</taxon>
        <taxon>Sar</taxon>
        <taxon>Stramenopiles</taxon>
        <taxon>Ochrophyta</taxon>
        <taxon>Bacillariophyta</taxon>
        <taxon>Coscinodiscophyceae</taxon>
        <taxon>Chaetocerotophycidae</taxon>
        <taxon>Leptocylindrales</taxon>
        <taxon>Leptocylindraceae</taxon>
        <taxon>Leptocylindrus</taxon>
    </lineage>
</organism>
<name>A0A7S2K224_9STRA</name>
<keyword evidence="1" id="KW-0812">Transmembrane</keyword>
<dbReference type="EMBL" id="HBGY01005991">
    <property type="protein sequence ID" value="CAD9562775.1"/>
    <property type="molecule type" value="Transcribed_RNA"/>
</dbReference>
<protein>
    <submittedName>
        <fullName evidence="2">Uncharacterized protein</fullName>
    </submittedName>
</protein>
<evidence type="ECO:0000256" key="1">
    <source>
        <dbReference type="SAM" id="Phobius"/>
    </source>
</evidence>
<proteinExistence type="predicted"/>
<accession>A0A7S2K224</accession>
<feature type="transmembrane region" description="Helical" evidence="1">
    <location>
        <begin position="173"/>
        <end position="190"/>
    </location>
</feature>
<keyword evidence="1" id="KW-0472">Membrane</keyword>
<sequence>MGFTKILPQLTKSVIDTQHSAGITYASTSARHMLVSTSGHHAAAFSTVDLHSSSTTALLLAEESDVLQSQQQVFEAALPDSSALVAMGAVLVLCVVAGFVWANEVVPVSRTKLAISKSRGEVRSYLDEIKADDEGTRNLEKWLFADWLNGRTEKDAAIPFLKKAKWNSGDNPVLVTSALLGLCVIVASITERISM</sequence>
<feature type="transmembrane region" description="Helical" evidence="1">
    <location>
        <begin position="83"/>
        <end position="102"/>
    </location>
</feature>